<dbReference type="GO" id="GO:0016192">
    <property type="term" value="P:vesicle-mediated transport"/>
    <property type="evidence" value="ECO:0007669"/>
    <property type="project" value="UniProtKB-KW"/>
</dbReference>
<evidence type="ECO:0000256" key="11">
    <source>
        <dbReference type="ARBA" id="ARBA00022892"/>
    </source>
</evidence>
<keyword evidence="7" id="KW-0813">Transport</keyword>
<dbReference type="GO" id="GO:0012507">
    <property type="term" value="C:ER to Golgi transport vesicle membrane"/>
    <property type="evidence" value="ECO:0007669"/>
    <property type="project" value="UniProtKB-SubCell"/>
</dbReference>
<evidence type="ECO:0000259" key="21">
    <source>
        <dbReference type="Pfam" id="PF14225"/>
    </source>
</evidence>
<gene>
    <name evidence="22" type="ORF">MVEN_02040000</name>
</gene>
<dbReference type="EMBL" id="JACAZI010000021">
    <property type="protein sequence ID" value="KAF7338152.1"/>
    <property type="molecule type" value="Genomic_DNA"/>
</dbReference>
<dbReference type="GO" id="GO:0015031">
    <property type="term" value="P:protein transport"/>
    <property type="evidence" value="ECO:0007669"/>
    <property type="project" value="UniProtKB-KW"/>
</dbReference>
<evidence type="ECO:0000256" key="3">
    <source>
        <dbReference type="ARBA" id="ARBA00004397"/>
    </source>
</evidence>
<feature type="binding site" evidence="17">
    <location>
        <begin position="2552"/>
        <end position="2555"/>
    </location>
    <ligand>
        <name>GTP</name>
        <dbReference type="ChEBI" id="CHEBI:37565"/>
    </ligand>
</feature>
<feature type="compositionally biased region" description="Basic residues" evidence="19">
    <location>
        <begin position="196"/>
        <end position="206"/>
    </location>
</feature>
<feature type="compositionally biased region" description="Low complexity" evidence="19">
    <location>
        <begin position="151"/>
        <end position="174"/>
    </location>
</feature>
<feature type="domain" description="Cell morphogenesis protein C-terminal" evidence="21">
    <location>
        <begin position="1955"/>
        <end position="2205"/>
    </location>
</feature>
<dbReference type="Proteomes" id="UP000620124">
    <property type="component" value="Unassembled WGS sequence"/>
</dbReference>
<evidence type="ECO:0000313" key="23">
    <source>
        <dbReference type="Proteomes" id="UP000620124"/>
    </source>
</evidence>
<evidence type="ECO:0000256" key="4">
    <source>
        <dbReference type="ARBA" id="ARBA00007507"/>
    </source>
</evidence>
<feature type="compositionally biased region" description="Polar residues" evidence="19">
    <location>
        <begin position="207"/>
        <end position="218"/>
    </location>
</feature>
<dbReference type="InterPro" id="IPR039867">
    <property type="entry name" value="Furry/Tao3/Mor2"/>
</dbReference>
<keyword evidence="18" id="KW-0460">Magnesium</keyword>
<comment type="subcellular location">
    <subcellularLocation>
        <location evidence="2">Cytoplasmic vesicle</location>
        <location evidence="2">COPII-coated vesicle membrane</location>
        <topology evidence="2">Peripheral membrane protein</topology>
        <orientation evidence="2">Cytoplasmic side</orientation>
    </subcellularLocation>
    <subcellularLocation>
        <location evidence="3">Endoplasmic reticulum membrane</location>
        <topology evidence="3">Peripheral membrane protein</topology>
        <orientation evidence="3">Cytoplasmic side</orientation>
    </subcellularLocation>
    <subcellularLocation>
        <location evidence="1">Golgi apparatus membrane</location>
        <topology evidence="1">Peripheral membrane protein</topology>
        <orientation evidence="1">Cytoplasmic side</orientation>
    </subcellularLocation>
</comment>
<dbReference type="GO" id="GO:0005525">
    <property type="term" value="F:GTP binding"/>
    <property type="evidence" value="ECO:0007669"/>
    <property type="project" value="UniProtKB-KW"/>
</dbReference>
<keyword evidence="9" id="KW-0378">Hydrolase</keyword>
<evidence type="ECO:0000256" key="2">
    <source>
        <dbReference type="ARBA" id="ARBA00004299"/>
    </source>
</evidence>
<evidence type="ECO:0000256" key="14">
    <source>
        <dbReference type="ARBA" id="ARBA00023134"/>
    </source>
</evidence>
<accession>A0A8H6XCP0</accession>
<dbReference type="PRINTS" id="PR00328">
    <property type="entry name" value="SAR1GTPBP"/>
</dbReference>
<reference evidence="22" key="1">
    <citation type="submission" date="2020-05" db="EMBL/GenBank/DDBJ databases">
        <title>Mycena genomes resolve the evolution of fungal bioluminescence.</title>
        <authorList>
            <person name="Tsai I.J."/>
        </authorList>
    </citation>
    <scope>NUCLEOTIDE SEQUENCE</scope>
    <source>
        <strain evidence="22">CCC161011</strain>
    </source>
</reference>
<dbReference type="PANTHER" id="PTHR12295:SF30">
    <property type="entry name" value="PROTEIN FURRY"/>
    <property type="match status" value="1"/>
</dbReference>
<dbReference type="SMART" id="SM00178">
    <property type="entry name" value="SAR"/>
    <property type="match status" value="1"/>
</dbReference>
<dbReference type="GO" id="GO:0005789">
    <property type="term" value="C:endoplasmic reticulum membrane"/>
    <property type="evidence" value="ECO:0007669"/>
    <property type="project" value="UniProtKB-SubCell"/>
</dbReference>
<evidence type="ECO:0000256" key="5">
    <source>
        <dbReference type="ARBA" id="ARBA00019961"/>
    </source>
</evidence>
<dbReference type="PANTHER" id="PTHR12295">
    <property type="entry name" value="FURRY-RELATED"/>
    <property type="match status" value="1"/>
</dbReference>
<feature type="domain" description="Cell morphogenesis protein N-terminal" evidence="20">
    <location>
        <begin position="372"/>
        <end position="927"/>
    </location>
</feature>
<evidence type="ECO:0000256" key="19">
    <source>
        <dbReference type="SAM" id="MobiDB-lite"/>
    </source>
</evidence>
<evidence type="ECO:0000313" key="22">
    <source>
        <dbReference type="EMBL" id="KAF7338152.1"/>
    </source>
</evidence>
<evidence type="ECO:0000256" key="6">
    <source>
        <dbReference type="ARBA" id="ARBA00021124"/>
    </source>
</evidence>
<evidence type="ECO:0000256" key="10">
    <source>
        <dbReference type="ARBA" id="ARBA00022824"/>
    </source>
</evidence>
<dbReference type="SMART" id="SM00177">
    <property type="entry name" value="ARF"/>
    <property type="match status" value="1"/>
</dbReference>
<feature type="region of interest" description="Disordered" evidence="19">
    <location>
        <begin position="62"/>
        <end position="85"/>
    </location>
</feature>
<keyword evidence="14 17" id="KW-0342">GTP-binding</keyword>
<dbReference type="FunFam" id="3.40.50.300:FF:000161">
    <property type="entry name" value="Small COPII coat GTPase"/>
    <property type="match status" value="1"/>
</dbReference>
<dbReference type="GO" id="GO:0046872">
    <property type="term" value="F:metal ion binding"/>
    <property type="evidence" value="ECO:0007669"/>
    <property type="project" value="UniProtKB-KW"/>
</dbReference>
<evidence type="ECO:0000256" key="17">
    <source>
        <dbReference type="PIRSR" id="PIRSR606689-1"/>
    </source>
</evidence>
<dbReference type="InterPro" id="IPR006689">
    <property type="entry name" value="Small_GTPase_ARF/SAR"/>
</dbReference>
<keyword evidence="18" id="KW-0479">Metal-binding</keyword>
<keyword evidence="16" id="KW-0968">Cytoplasmic vesicle</keyword>
<dbReference type="InterPro" id="IPR005225">
    <property type="entry name" value="Small_GTP-bd"/>
</dbReference>
<keyword evidence="23" id="KW-1185">Reference proteome</keyword>
<dbReference type="GO" id="GO:0030427">
    <property type="term" value="C:site of polarized growth"/>
    <property type="evidence" value="ECO:0007669"/>
    <property type="project" value="TreeGrafter"/>
</dbReference>
<dbReference type="SUPFAM" id="SSF48371">
    <property type="entry name" value="ARM repeat"/>
    <property type="match status" value="1"/>
</dbReference>
<evidence type="ECO:0000256" key="9">
    <source>
        <dbReference type="ARBA" id="ARBA00022801"/>
    </source>
</evidence>
<comment type="similarity">
    <text evidence="4">Belongs to the small GTPase superfamily. SAR1 family.</text>
</comment>
<dbReference type="Pfam" id="PF14225">
    <property type="entry name" value="MOR2-PAG1_C"/>
    <property type="match status" value="1"/>
</dbReference>
<dbReference type="GO" id="GO:0000139">
    <property type="term" value="C:Golgi membrane"/>
    <property type="evidence" value="ECO:0007669"/>
    <property type="project" value="UniProtKB-SubCell"/>
</dbReference>
<dbReference type="Pfam" id="PF14222">
    <property type="entry name" value="MOR2-PAG1_N"/>
    <property type="match status" value="1"/>
</dbReference>
<dbReference type="Gene3D" id="3.40.50.300">
    <property type="entry name" value="P-loop containing nucleotide triphosphate hydrolases"/>
    <property type="match status" value="1"/>
</dbReference>
<comment type="caution">
    <text evidence="22">The sequence shown here is derived from an EMBL/GenBank/DDBJ whole genome shotgun (WGS) entry which is preliminary data.</text>
</comment>
<feature type="binding site" evidence="18">
    <location>
        <position position="2457"/>
    </location>
    <ligand>
        <name>Mg(2+)</name>
        <dbReference type="ChEBI" id="CHEBI:18420"/>
    </ligand>
</feature>
<keyword evidence="10" id="KW-0256">Endoplasmic reticulum</keyword>
<feature type="binding site" evidence="18">
    <location>
        <position position="2474"/>
    </location>
    <ligand>
        <name>Mg(2+)</name>
        <dbReference type="ChEBI" id="CHEBI:18420"/>
    </ligand>
</feature>
<dbReference type="PROSITE" id="PS51422">
    <property type="entry name" value="SAR1"/>
    <property type="match status" value="1"/>
</dbReference>
<dbReference type="GO" id="GO:0000902">
    <property type="term" value="P:cell morphogenesis"/>
    <property type="evidence" value="ECO:0007669"/>
    <property type="project" value="InterPro"/>
</dbReference>
<dbReference type="InterPro" id="IPR027417">
    <property type="entry name" value="P-loop_NTPase"/>
</dbReference>
<proteinExistence type="inferred from homology"/>
<keyword evidence="15" id="KW-0472">Membrane</keyword>
<dbReference type="PROSITE" id="PS51417">
    <property type="entry name" value="ARF"/>
    <property type="match status" value="1"/>
</dbReference>
<evidence type="ECO:0000256" key="8">
    <source>
        <dbReference type="ARBA" id="ARBA00022741"/>
    </source>
</evidence>
<dbReference type="InterPro" id="IPR025481">
    <property type="entry name" value="Cell_Morphogen_C"/>
</dbReference>
<evidence type="ECO:0000256" key="7">
    <source>
        <dbReference type="ARBA" id="ARBA00022448"/>
    </source>
</evidence>
<keyword evidence="13" id="KW-0333">Golgi apparatus</keyword>
<dbReference type="Pfam" id="PF00025">
    <property type="entry name" value="Arf"/>
    <property type="match status" value="1"/>
</dbReference>
<dbReference type="SUPFAM" id="SSF52540">
    <property type="entry name" value="P-loop containing nucleoside triphosphate hydrolases"/>
    <property type="match status" value="1"/>
</dbReference>
<evidence type="ECO:0000256" key="18">
    <source>
        <dbReference type="PIRSR" id="PIRSR606689-2"/>
    </source>
</evidence>
<evidence type="ECO:0000259" key="20">
    <source>
        <dbReference type="Pfam" id="PF14222"/>
    </source>
</evidence>
<name>A0A8H6XCP0_9AGAR</name>
<dbReference type="CDD" id="cd00879">
    <property type="entry name" value="Sar1"/>
    <property type="match status" value="1"/>
</dbReference>
<keyword evidence="11" id="KW-0931">ER-Golgi transport</keyword>
<dbReference type="NCBIfam" id="TIGR00231">
    <property type="entry name" value="small_GTP"/>
    <property type="match status" value="1"/>
</dbReference>
<evidence type="ECO:0000256" key="13">
    <source>
        <dbReference type="ARBA" id="ARBA00023034"/>
    </source>
</evidence>
<evidence type="ECO:0000256" key="12">
    <source>
        <dbReference type="ARBA" id="ARBA00022927"/>
    </source>
</evidence>
<dbReference type="GO" id="GO:0005938">
    <property type="term" value="C:cell cortex"/>
    <property type="evidence" value="ECO:0007669"/>
    <property type="project" value="TreeGrafter"/>
</dbReference>
<dbReference type="InterPro" id="IPR016024">
    <property type="entry name" value="ARM-type_fold"/>
</dbReference>
<organism evidence="22 23">
    <name type="scientific">Mycena venus</name>
    <dbReference type="NCBI Taxonomy" id="2733690"/>
    <lineage>
        <taxon>Eukaryota</taxon>
        <taxon>Fungi</taxon>
        <taxon>Dikarya</taxon>
        <taxon>Basidiomycota</taxon>
        <taxon>Agaricomycotina</taxon>
        <taxon>Agaricomycetes</taxon>
        <taxon>Agaricomycetidae</taxon>
        <taxon>Agaricales</taxon>
        <taxon>Marasmiineae</taxon>
        <taxon>Mycenaceae</taxon>
        <taxon>Mycena</taxon>
    </lineage>
</organism>
<keyword evidence="8 17" id="KW-0547">Nucleotide-binding</keyword>
<protein>
    <recommendedName>
        <fullName evidence="6">Small COPII coat GTPase SAR1</fullName>
    </recommendedName>
    <alternativeName>
        <fullName evidence="5">Small COPII coat GTPase sar1</fullName>
    </alternativeName>
</protein>
<dbReference type="GO" id="GO:0003924">
    <property type="term" value="F:GTPase activity"/>
    <property type="evidence" value="ECO:0007669"/>
    <property type="project" value="InterPro"/>
</dbReference>
<feature type="binding site" evidence="17">
    <location>
        <begin position="2450"/>
        <end position="2457"/>
    </location>
    <ligand>
        <name>GTP</name>
        <dbReference type="ChEBI" id="CHEBI:37565"/>
    </ligand>
</feature>
<evidence type="ECO:0000256" key="15">
    <source>
        <dbReference type="ARBA" id="ARBA00023136"/>
    </source>
</evidence>
<feature type="binding site" evidence="17">
    <location>
        <position position="2496"/>
    </location>
    <ligand>
        <name>GTP</name>
        <dbReference type="ChEBI" id="CHEBI:37565"/>
    </ligand>
</feature>
<evidence type="ECO:0000256" key="16">
    <source>
        <dbReference type="ARBA" id="ARBA00023329"/>
    </source>
</evidence>
<keyword evidence="12" id="KW-0653">Protein transport</keyword>
<feature type="region of interest" description="Disordered" evidence="19">
    <location>
        <begin position="151"/>
        <end position="259"/>
    </location>
</feature>
<dbReference type="OrthoDB" id="6287725at2759"/>
<sequence>MSLSESIQITIPDFDEDEFNTPVPFGRAGGHGLFGAFGSASGQDSPTASTPTLSFEQRTYFPSHSRGDSVASEDSGHSISTRYTTKSSTPLRILRIRLLRRRPDSRRRPLLRLSVPLFKSGGKSNDAPPVPHIDHQAYPVLKNPFNRSTTSLNSSTLLSRGPSAAPSSITTSPPYHRPPTPGSSDGRHTRPPSSKPKGHGYAKSHHSQSGSIFHSSDPGSDYGQNHPFSSSPPPVPRVPNAFGPVRSETPDFDEDKVIMDPKTPSDYALHAVFIRFATAAEGKIDIFLREPFDHEPLLADSMGPGVDPKFDDILDSLGKIAQKHTKPVVDSIMRWRRSQTENVGSDVIRTHTAQSPSPSRVRVNDVPGLLNERKSLASIYVMCRALIAVLQSISKDALGETMGYSLEETTFEQFRKPDLKLLAQSANHRTNAELYATLLGHISNVRFVSVTDRFLGELGPVAHGQVPKDLDMKYENLVKGINHIQIKVWPPEAFEEGAEFLESLSKSFVQAHGFRLKTAFAETLVKLLHPIGKTAQAETNNPQWAKAIEMIYPKAREMMSKPRYWHVAFPLVITSLCVAPQTYFLKNWIPCFEAALSKVKEKPYRIPVMNGMLRLLWTYLYRCQESASTTLTKLDTLLKHFFPANRITVFPADDHLEPFIYITHFVLSRHFEFGRDFCLELMQEPVISQSGNLANIQLAPERTAIAVQAILLSLHTIEKESLTPTWPTCTDFSIFPSWEDYPSSSEFVPPSFMSKPGMQDFFERCDSTLAAVATTCGNAVGQMSIFDEQWLYARINPAYEESHNYVIRRHPEGGTVAYPNHLVPQISMLQTCFQSWPRCLHPNVPMADAIDMLIRGVVHIEPLVGEVATAALKRFMADRSTSMTVMARMTTFLFEPQHITHEGSGIKLLVTSPMLLNLWVSLADFWIRDLLDRTPESLAEDEPAIAARCNEIEAGALFLLSLEPWAIRILGVKVVRILGLLVAHISLPEQSPSDRPATYLPVVELLHGKGGDKSYLKGYEELLDKPELARLEQWQQSKRVDIPLRIADSNNEKDRKIWRHLFPHFMNTCMEHSSSAAASFRDSVVAASTKYHPMISHLAGLSSRVPAGLPNRPTNATEKDGPRLVRDNKLFIDQWHLWVKILCSTATLSESNRAAMTQIGRDHSRAPSDANFEQYTPFRDAAVLCISSFPVYAYSQLLDDLSLLAGRQFYDDPRSKGGPTLTVDQNILTPRQFHEDKFRPTPAAVGDRTRRQERLYSAVARIYYLTAHYLQLQRSTGRQAALANVLKFVRNTQAFLTAADMRDNFTLQRLRRYFCGTVERLFDGLAALTDSDRFIPPNMHLSLYRLCEEWCQFGPQTEGVKQRLILMQRAAAASSTSEVDVNESVKRFQNETLLLSYASVGALSSLCQKAYFPSDQWSESPVDRTPPEYLKPLSAHDVLQRFGAILSSQDSVTQARGKRALKALLVANTNDTNLLEESLRRSVVLTEQLDSSHVLFFEVLSDIVCSGDTHAFTFAQIVCLGLSNLCHPLLTIRRHAFNMLEAIHQQTAGLMTMSQFEATACSRASATYVHAHRLVSDFLASEHPDQAAAILTQFAHWLAQLHNTPSVSNVPLLLLQSLEFWIPNIELMTEDKTSLSREGHSALYHLMALMLRYGQSHTEQISILWSRLVDPPHQSNGHATVRFLLEQSHKVGSAVFIDCASNIVACLCHTGIGRQIFEELCSVIEPARMLPTIDHKLAFPDQDDMDLWADLVDLFASNEPKMALGSAQFAWLFLADVALQRYWELKPQLPILLHAVFAHLDHRVPFVRSRAQRMLFQILRSWAPGYDELPDRASYPSRSALKASISSLEAEAESMYWKEDETSVDAEPKMKWLSSEVVRFMFPLCSMLAELWGSSLQIFRAIMVRVTPGDLALLLGRLSNTLSGPDDNIKSFTAEIMRTMQAMVSLPDLDKSMLPQMFWSACASLSTTVEHEFAQTLEILESLLPRVDFDDPATAELLLSRRPLDWNGPEYLQPVLLTGLRSSTTSDVTMKILRTLTKVQDDRLIDPTRGRLRDLYTLALPWCLHAYTPDTPNDPALKEFADDISVLAEQEGRQSIQKIMTSFVKGHFRTRDDFLRQSVASLREHYGVDYWTEIVTLLLGLVLNRQRWLRVQAMQILKLLFQQRETRNPVELLGSELLMPLLRLLETDLAAQALEVLEEPMTMSGGLAAKHVLRMSMHARSVTKDVNSVATVFGIPEPSGWCVVQAETLRDTCRSNMMAVFDTCSMPTRPSRIDFEPELEALAASSPLQEDLGGLVQNLHDLTTFFQEDDRSREMPAYTIPNRRLEARVAAILAKSISSEAVNDVPQTPFRDVFRVGAMSPTEESDDYSDTDSELDAFIFDTPAPYRSAPREDASRLRGGCVSEDRGYSVGHFVRHHTDFGFTMFIINWFWDILAQLGLMHKNAKILFLGLDNAGKTTLLHMLKNDRLATLQPTLHPTSEELAIGNVKFTTHDLGGHQQARRLWRDYFPEVDAIIFLVDSADFERFSESKAELDALLAIEQLAKVPFLILGNKIDAPGAVSEEELRHHLGLYQTTGKGKIPLNDIRPIEIFMCSVVQRQGYGEGFRWVSQYI</sequence>
<evidence type="ECO:0000256" key="1">
    <source>
        <dbReference type="ARBA" id="ARBA00004255"/>
    </source>
</evidence>
<dbReference type="InterPro" id="IPR025614">
    <property type="entry name" value="Cell_morpho_N"/>
</dbReference>